<dbReference type="RefSeq" id="WP_379274525.1">
    <property type="nucleotide sequence ID" value="NZ_JBHUGT010000020.1"/>
</dbReference>
<organism evidence="1 2">
    <name type="scientific">Paenibacillus thailandensis</name>
    <dbReference type="NCBI Taxonomy" id="393250"/>
    <lineage>
        <taxon>Bacteria</taxon>
        <taxon>Bacillati</taxon>
        <taxon>Bacillota</taxon>
        <taxon>Bacilli</taxon>
        <taxon>Bacillales</taxon>
        <taxon>Paenibacillaceae</taxon>
        <taxon>Paenibacillus</taxon>
    </lineage>
</organism>
<evidence type="ECO:0000313" key="1">
    <source>
        <dbReference type="EMBL" id="MFD2661537.1"/>
    </source>
</evidence>
<name>A0ABW5QZ12_9BACL</name>
<proteinExistence type="predicted"/>
<comment type="caution">
    <text evidence="1">The sequence shown here is derived from an EMBL/GenBank/DDBJ whole genome shotgun (WGS) entry which is preliminary data.</text>
</comment>
<accession>A0ABW5QZ12</accession>
<gene>
    <name evidence="1" type="ORF">ACFSW5_14885</name>
</gene>
<dbReference type="EMBL" id="JBHUMY010000015">
    <property type="protein sequence ID" value="MFD2661537.1"/>
    <property type="molecule type" value="Genomic_DNA"/>
</dbReference>
<protein>
    <submittedName>
        <fullName evidence="1">Uncharacterized protein</fullName>
    </submittedName>
</protein>
<evidence type="ECO:0000313" key="2">
    <source>
        <dbReference type="Proteomes" id="UP001597493"/>
    </source>
</evidence>
<reference evidence="2" key="1">
    <citation type="journal article" date="2019" name="Int. J. Syst. Evol. Microbiol.">
        <title>The Global Catalogue of Microorganisms (GCM) 10K type strain sequencing project: providing services to taxonomists for standard genome sequencing and annotation.</title>
        <authorList>
            <consortium name="The Broad Institute Genomics Platform"/>
            <consortium name="The Broad Institute Genome Sequencing Center for Infectious Disease"/>
            <person name="Wu L."/>
            <person name="Ma J."/>
        </authorList>
    </citation>
    <scope>NUCLEOTIDE SEQUENCE [LARGE SCALE GENOMIC DNA]</scope>
    <source>
        <strain evidence="2">TISTR 1827</strain>
    </source>
</reference>
<dbReference type="Proteomes" id="UP001597493">
    <property type="component" value="Unassembled WGS sequence"/>
</dbReference>
<sequence length="49" mass="6096">MKSNVDRITYYTRKAVQFSCIPFHLRKPGSLRFRRLMTYKEELNRRLFK</sequence>
<keyword evidence="2" id="KW-1185">Reference proteome</keyword>